<evidence type="ECO:0000313" key="4">
    <source>
        <dbReference type="Proteomes" id="UP001222027"/>
    </source>
</evidence>
<organism evidence="3 4">
    <name type="scientific">Ensete ventricosum</name>
    <name type="common">Abyssinian banana</name>
    <name type="synonym">Musa ensete</name>
    <dbReference type="NCBI Taxonomy" id="4639"/>
    <lineage>
        <taxon>Eukaryota</taxon>
        <taxon>Viridiplantae</taxon>
        <taxon>Streptophyta</taxon>
        <taxon>Embryophyta</taxon>
        <taxon>Tracheophyta</taxon>
        <taxon>Spermatophyta</taxon>
        <taxon>Magnoliopsida</taxon>
        <taxon>Liliopsida</taxon>
        <taxon>Zingiberales</taxon>
        <taxon>Musaceae</taxon>
        <taxon>Ensete</taxon>
    </lineage>
</organism>
<gene>
    <name evidence="3" type="ORF">OPV22_032110</name>
</gene>
<evidence type="ECO:0000256" key="1">
    <source>
        <dbReference type="SAM" id="SignalP"/>
    </source>
</evidence>
<dbReference type="AlphaFoldDB" id="A0AAV8PQT7"/>
<feature type="signal peptide" evidence="1">
    <location>
        <begin position="1"/>
        <end position="20"/>
    </location>
</feature>
<accession>A0AAV8PQT7</accession>
<keyword evidence="4" id="KW-1185">Reference proteome</keyword>
<dbReference type="InterPro" id="IPR036513">
    <property type="entry name" value="STAS_dom_sf"/>
</dbReference>
<evidence type="ECO:0000313" key="3">
    <source>
        <dbReference type="EMBL" id="KAJ8459184.1"/>
    </source>
</evidence>
<name>A0AAV8PQT7_ENSVE</name>
<dbReference type="Pfam" id="PF01740">
    <property type="entry name" value="STAS"/>
    <property type="match status" value="1"/>
</dbReference>
<comment type="caution">
    <text evidence="3">The sequence shown here is derived from an EMBL/GenBank/DDBJ whole genome shotgun (WGS) entry which is preliminary data.</text>
</comment>
<sequence>MGAFLGVCISFAIILHRATSPRIALLGNLPGATLHRNIEQYPEATIVPGILIVRVDSAIYFSNSNCVRERILI</sequence>
<dbReference type="PROSITE" id="PS50801">
    <property type="entry name" value="STAS"/>
    <property type="match status" value="1"/>
</dbReference>
<proteinExistence type="predicted"/>
<reference evidence="3 4" key="1">
    <citation type="submission" date="2022-12" db="EMBL/GenBank/DDBJ databases">
        <title>Chromosome-scale assembly of the Ensete ventricosum genome.</title>
        <authorList>
            <person name="Dussert Y."/>
            <person name="Stocks J."/>
            <person name="Wendawek A."/>
            <person name="Woldeyes F."/>
            <person name="Nichols R.A."/>
            <person name="Borrell J.S."/>
        </authorList>
    </citation>
    <scope>NUCLEOTIDE SEQUENCE [LARGE SCALE GENOMIC DNA]</scope>
    <source>
        <strain evidence="4">cv. Maze</strain>
        <tissue evidence="3">Seeds</tissue>
    </source>
</reference>
<dbReference type="Gene3D" id="3.30.750.24">
    <property type="entry name" value="STAS domain"/>
    <property type="match status" value="1"/>
</dbReference>
<evidence type="ECO:0000259" key="2">
    <source>
        <dbReference type="PROSITE" id="PS50801"/>
    </source>
</evidence>
<dbReference type="Proteomes" id="UP001222027">
    <property type="component" value="Unassembled WGS sequence"/>
</dbReference>
<dbReference type="EMBL" id="JAQQAF010000009">
    <property type="protein sequence ID" value="KAJ8459184.1"/>
    <property type="molecule type" value="Genomic_DNA"/>
</dbReference>
<keyword evidence="1" id="KW-0732">Signal</keyword>
<protein>
    <recommendedName>
        <fullName evidence="2">STAS domain-containing protein</fullName>
    </recommendedName>
</protein>
<feature type="domain" description="STAS" evidence="2">
    <location>
        <begin position="40"/>
        <end position="73"/>
    </location>
</feature>
<feature type="chain" id="PRO_5043664428" description="STAS domain-containing protein" evidence="1">
    <location>
        <begin position="21"/>
        <end position="73"/>
    </location>
</feature>
<dbReference type="InterPro" id="IPR002645">
    <property type="entry name" value="STAS_dom"/>
</dbReference>